<reference evidence="8" key="2">
    <citation type="submission" date="2020-01" db="EMBL/GenBank/DDBJ databases">
        <authorList>
            <person name="Korhonen P.K.K."/>
            <person name="Guangxu M.G."/>
            <person name="Wang T.W."/>
            <person name="Stroehlein A.J.S."/>
            <person name="Young N.D."/>
            <person name="Ang C.-S.A."/>
            <person name="Fernando D.W.F."/>
            <person name="Lu H.L."/>
            <person name="Taylor S.T."/>
            <person name="Ehtesham M.E.M."/>
            <person name="Najaraj S.H.N."/>
            <person name="Harsha G.H.G."/>
            <person name="Madugundu A.M."/>
            <person name="Renuse S.R."/>
            <person name="Holt D.H."/>
            <person name="Pandey A.P."/>
            <person name="Papenfuss A.P."/>
            <person name="Gasser R.B.G."/>
            <person name="Fischer K.F."/>
        </authorList>
    </citation>
    <scope>NUCLEOTIDE SEQUENCE</scope>
    <source>
        <strain evidence="8">SSS_KF_BRIS2020</strain>
    </source>
</reference>
<feature type="transmembrane region" description="Helical" evidence="6">
    <location>
        <begin position="120"/>
        <end position="138"/>
    </location>
</feature>
<proteinExistence type="predicted"/>
<evidence type="ECO:0000313" key="8">
    <source>
        <dbReference type="EMBL" id="KAF7490535.1"/>
    </source>
</evidence>
<dbReference type="Proteomes" id="UP000070412">
    <property type="component" value="Unassembled WGS sequence"/>
</dbReference>
<feature type="region of interest" description="Disordered" evidence="5">
    <location>
        <begin position="681"/>
        <end position="716"/>
    </location>
</feature>
<dbReference type="Pfam" id="PF00916">
    <property type="entry name" value="Sulfate_transp"/>
    <property type="match status" value="2"/>
</dbReference>
<dbReference type="InterPro" id="IPR011547">
    <property type="entry name" value="SLC26A/SulP_dom"/>
</dbReference>
<feature type="transmembrane region" description="Helical" evidence="6">
    <location>
        <begin position="376"/>
        <end position="395"/>
    </location>
</feature>
<evidence type="ECO:0000256" key="4">
    <source>
        <dbReference type="ARBA" id="ARBA00023136"/>
    </source>
</evidence>
<organism evidence="8">
    <name type="scientific">Sarcoptes scabiei</name>
    <name type="common">Itch mite</name>
    <name type="synonym">Acarus scabiei</name>
    <dbReference type="NCBI Taxonomy" id="52283"/>
    <lineage>
        <taxon>Eukaryota</taxon>
        <taxon>Metazoa</taxon>
        <taxon>Ecdysozoa</taxon>
        <taxon>Arthropoda</taxon>
        <taxon>Chelicerata</taxon>
        <taxon>Arachnida</taxon>
        <taxon>Acari</taxon>
        <taxon>Acariformes</taxon>
        <taxon>Sarcoptiformes</taxon>
        <taxon>Astigmata</taxon>
        <taxon>Psoroptidia</taxon>
        <taxon>Sarcoptoidea</taxon>
        <taxon>Sarcoptidae</taxon>
        <taxon>Sarcoptinae</taxon>
        <taxon>Sarcoptes</taxon>
    </lineage>
</organism>
<evidence type="ECO:0000256" key="2">
    <source>
        <dbReference type="ARBA" id="ARBA00022692"/>
    </source>
</evidence>
<evidence type="ECO:0000256" key="3">
    <source>
        <dbReference type="ARBA" id="ARBA00022989"/>
    </source>
</evidence>
<evidence type="ECO:0000256" key="6">
    <source>
        <dbReference type="SAM" id="Phobius"/>
    </source>
</evidence>
<feature type="domain" description="SLC26A/SulP transporter" evidence="7">
    <location>
        <begin position="15"/>
        <end position="209"/>
    </location>
</feature>
<keyword evidence="10" id="KW-1185">Reference proteome</keyword>
<name>A0A834R6H4_SARSC</name>
<protein>
    <recommendedName>
        <fullName evidence="7">SLC26A/SulP transporter domain-containing protein</fullName>
    </recommendedName>
</protein>
<feature type="transmembrane region" description="Helical" evidence="6">
    <location>
        <begin position="87"/>
        <end position="108"/>
    </location>
</feature>
<sequence length="716" mass="82415">MDRKEHQKYDDEDEDGLAFSVLIANIDPISLFQTDIIASILYTFIGHHRRFSYGTNAIQTIFWSIVLAQSNPGTGTGSKSIFNFQMISIGFVCLLIGFTRIASLIRLVPNEIIGGFKSGIYVIVLIFLINPLVGFDSIPQFNSNSSVSLAYNYFLLRNESNQQLNWYCLVFSIVSISILVLNEFFRTKCLEKLQKSATKNLNSFIASVLRLLPIEFLLMASTILLFKHTEFNKIFGIESIRIDSNLEIRSENLEFFWKKFLNPEILIPKFWMEKISQINWFDSVNSSLLFLLYTHSIALRSNILDTEPREDCFDIVENDLKRMKFYRFGWKSYDINVELISKGLIDSIASVFNCIPSGISQIRSNRLHSISVSHTLLSSSISALVLFSILSISFAVHLLSFTPRCLVASIVCFDILKLLIDELIHLGNLFRISIIDSIVWIIVFGVTISFNIEWSIYLSLGLSIIVNRFRDQSISFDKEIFNDNEKSLKRFNDSSQIPNQTKIYHCRAKRLNVSNLDYFMIAIWRRISSQNRQKIIFDCWRIEKIDYYGLRLIVAILNRNFLLNQTIASPIAFDDKLVKTNTFIFRPEIIFMIQRHMKKSLLEYPWLINSSLHEAMKSLRPNQSIGDEEQIEENLPSNEESIVSFTDSFSSFEPNSNESNMEIGDSQQNLAKEIDEALNRNGNFGNSLNRSNYKSSSLPIPPPPEHEFNFPRVTVS</sequence>
<feature type="domain" description="SLC26A/SulP transporter" evidence="7">
    <location>
        <begin position="332"/>
        <end position="442"/>
    </location>
</feature>
<dbReference type="AlphaFoldDB" id="A0A834R6H4"/>
<evidence type="ECO:0000313" key="9">
    <source>
        <dbReference type="EnsemblMetazoa" id="KAF7490535.1"/>
    </source>
</evidence>
<feature type="transmembrane region" description="Helical" evidence="6">
    <location>
        <begin position="204"/>
        <end position="226"/>
    </location>
</feature>
<keyword evidence="4 6" id="KW-0472">Membrane</keyword>
<dbReference type="GO" id="GO:0016020">
    <property type="term" value="C:membrane"/>
    <property type="evidence" value="ECO:0007669"/>
    <property type="project" value="UniProtKB-SubCell"/>
</dbReference>
<evidence type="ECO:0000256" key="1">
    <source>
        <dbReference type="ARBA" id="ARBA00004141"/>
    </source>
</evidence>
<dbReference type="EnsemblMetazoa" id="SSS_5318s_mrna">
    <property type="protein sequence ID" value="KAF7490535.1"/>
    <property type="gene ID" value="SSS_5318"/>
</dbReference>
<dbReference type="OrthoDB" id="288203at2759"/>
<evidence type="ECO:0000256" key="5">
    <source>
        <dbReference type="SAM" id="MobiDB-lite"/>
    </source>
</evidence>
<keyword evidence="3 6" id="KW-1133">Transmembrane helix</keyword>
<dbReference type="EMBL" id="WVUK01000062">
    <property type="protein sequence ID" value="KAF7490535.1"/>
    <property type="molecule type" value="Genomic_DNA"/>
</dbReference>
<comment type="subcellular location">
    <subcellularLocation>
        <location evidence="1">Membrane</location>
        <topology evidence="1">Multi-pass membrane protein</topology>
    </subcellularLocation>
</comment>
<gene>
    <name evidence="8" type="ORF">SSS_5318</name>
</gene>
<evidence type="ECO:0000259" key="7">
    <source>
        <dbReference type="Pfam" id="PF00916"/>
    </source>
</evidence>
<evidence type="ECO:0000313" key="10">
    <source>
        <dbReference type="Proteomes" id="UP000070412"/>
    </source>
</evidence>
<feature type="compositionally biased region" description="Polar residues" evidence="5">
    <location>
        <begin position="681"/>
        <end position="698"/>
    </location>
</feature>
<reference evidence="9" key="3">
    <citation type="submission" date="2022-06" db="UniProtKB">
        <authorList>
            <consortium name="EnsemblMetazoa"/>
        </authorList>
    </citation>
    <scope>IDENTIFICATION</scope>
</reference>
<dbReference type="InterPro" id="IPR001902">
    <property type="entry name" value="SLC26A/SulP_fam"/>
</dbReference>
<feature type="transmembrane region" description="Helical" evidence="6">
    <location>
        <begin position="164"/>
        <end position="184"/>
    </location>
</feature>
<reference evidence="10" key="1">
    <citation type="journal article" date="2020" name="PLoS Negl. Trop. Dis.">
        <title>High-quality nuclear genome for Sarcoptes scabiei-A critical resource for a neglected parasite.</title>
        <authorList>
            <person name="Korhonen P.K."/>
            <person name="Gasser R.B."/>
            <person name="Ma G."/>
            <person name="Wang T."/>
            <person name="Stroehlein A.J."/>
            <person name="Young N.D."/>
            <person name="Ang C.S."/>
            <person name="Fernando D.D."/>
            <person name="Lu H.C."/>
            <person name="Taylor S."/>
            <person name="Reynolds S.L."/>
            <person name="Mofiz E."/>
            <person name="Najaraj S.H."/>
            <person name="Gowda H."/>
            <person name="Madugundu A."/>
            <person name="Renuse S."/>
            <person name="Holt D."/>
            <person name="Pandey A."/>
            <person name="Papenfuss A.T."/>
            <person name="Fischer K."/>
        </authorList>
    </citation>
    <scope>NUCLEOTIDE SEQUENCE [LARGE SCALE GENOMIC DNA]</scope>
</reference>
<dbReference type="GO" id="GO:0055085">
    <property type="term" value="P:transmembrane transport"/>
    <property type="evidence" value="ECO:0007669"/>
    <property type="project" value="InterPro"/>
</dbReference>
<accession>A0A834R6H4</accession>
<dbReference type="InterPro" id="IPR036513">
    <property type="entry name" value="STAS_dom_sf"/>
</dbReference>
<dbReference type="SUPFAM" id="SSF52091">
    <property type="entry name" value="SpoIIaa-like"/>
    <property type="match status" value="1"/>
</dbReference>
<dbReference type="PANTHER" id="PTHR11814">
    <property type="entry name" value="SULFATE TRANSPORTER"/>
    <property type="match status" value="1"/>
</dbReference>
<keyword evidence="2 6" id="KW-0812">Transmembrane</keyword>